<keyword evidence="4 10" id="KW-0808">Transferase</keyword>
<keyword evidence="2" id="KW-1003">Cell membrane</keyword>
<dbReference type="Pfam" id="PF13231">
    <property type="entry name" value="PMT_2"/>
    <property type="match status" value="1"/>
</dbReference>
<dbReference type="EMBL" id="BAFN01000001">
    <property type="protein sequence ID" value="GAN32777.1"/>
    <property type="molecule type" value="Genomic_DNA"/>
</dbReference>
<evidence type="ECO:0000256" key="8">
    <source>
        <dbReference type="SAM" id="Phobius"/>
    </source>
</evidence>
<dbReference type="PANTHER" id="PTHR33908:SF3">
    <property type="entry name" value="UNDECAPRENYL PHOSPHATE-ALPHA-4-AMINO-4-DEOXY-L-ARABINOSE ARABINOSYL TRANSFERASE"/>
    <property type="match status" value="1"/>
</dbReference>
<keyword evidence="7 8" id="KW-0472">Membrane</keyword>
<comment type="caution">
    <text evidence="10">The sequence shown here is derived from an EMBL/GenBank/DDBJ whole genome shotgun (WGS) entry which is preliminary data.</text>
</comment>
<evidence type="ECO:0000256" key="6">
    <source>
        <dbReference type="ARBA" id="ARBA00022989"/>
    </source>
</evidence>
<evidence type="ECO:0000256" key="1">
    <source>
        <dbReference type="ARBA" id="ARBA00004651"/>
    </source>
</evidence>
<comment type="subcellular location">
    <subcellularLocation>
        <location evidence="1">Cell membrane</location>
        <topology evidence="1">Multi-pass membrane protein</topology>
    </subcellularLocation>
</comment>
<feature type="transmembrane region" description="Helical" evidence="8">
    <location>
        <begin position="97"/>
        <end position="116"/>
    </location>
</feature>
<dbReference type="PANTHER" id="PTHR33908">
    <property type="entry name" value="MANNOSYLTRANSFERASE YKCB-RELATED"/>
    <property type="match status" value="1"/>
</dbReference>
<gene>
    <name evidence="10" type="ORF">BROSI_A1292</name>
</gene>
<dbReference type="Proteomes" id="UP000032309">
    <property type="component" value="Unassembled WGS sequence"/>
</dbReference>
<dbReference type="InterPro" id="IPR050297">
    <property type="entry name" value="LipidA_mod_glycosyltrf_83"/>
</dbReference>
<feature type="transmembrane region" description="Helical" evidence="8">
    <location>
        <begin position="331"/>
        <end position="349"/>
    </location>
</feature>
<feature type="transmembrane region" description="Helical" evidence="8">
    <location>
        <begin position="361"/>
        <end position="384"/>
    </location>
</feature>
<feature type="transmembrane region" description="Helical" evidence="8">
    <location>
        <begin position="396"/>
        <end position="416"/>
    </location>
</feature>
<evidence type="ECO:0000256" key="4">
    <source>
        <dbReference type="ARBA" id="ARBA00022679"/>
    </source>
</evidence>
<evidence type="ECO:0000313" key="11">
    <source>
        <dbReference type="Proteomes" id="UP000032309"/>
    </source>
</evidence>
<feature type="transmembrane region" description="Helical" evidence="8">
    <location>
        <begin position="178"/>
        <end position="207"/>
    </location>
</feature>
<keyword evidence="11" id="KW-1185">Reference proteome</keyword>
<evidence type="ECO:0000313" key="10">
    <source>
        <dbReference type="EMBL" id="GAN32777.1"/>
    </source>
</evidence>
<proteinExistence type="predicted"/>
<evidence type="ECO:0000256" key="5">
    <source>
        <dbReference type="ARBA" id="ARBA00022692"/>
    </source>
</evidence>
<sequence>METKLNRHSTERLTKKDIPFLLGLIVIGLVLFLFYTWSMPLIDPDEPRYASTASDMVMNNNWIVPHFNGAPRINKPPLFYWAIAISYKIFGISEFSARLPATLAAIGTVLITYLWGRQLEDRKNGFWAGVMLMVSPLFFFVSRLCITDMLLTFFVSASLYLFFIEYTEANKNNLRRLFLYFLLSMVFLVKGPVGLLLFILIAIGFLLWIRDFQSIRRLWYLPGFLLFLGIICAWGIPFWLSLGTKQIFTLLSQEMSGRFVSGYAHPQPFYYYVPVFFMGFFPWSLFVFIPFLHIQKQRQSMPAEEKRQVYFFCSWFILTLIFFSLSHSKLMTYILPVSPSIALLTKSLSRWETKDTFGNSYLWTLWLALFVSATIPLALIFIMLKWTPTVSGLSTIHMVIPIVVLFVGTLVSLYTFFRRRHFLQIIKVFCFTNCLILGITMAYSVKYLGTFRSTKDIVEHCLSDKKNYVLFSYGRIKPSLVFYSGKNVLEIEADTRLEKLISAQECPLYVVMSIHDYQKKQEWIHKNKLHAVCQNNTHVILENTL</sequence>
<name>A0ABQ0JVX4_9BACT</name>
<evidence type="ECO:0000256" key="3">
    <source>
        <dbReference type="ARBA" id="ARBA00022676"/>
    </source>
</evidence>
<feature type="transmembrane region" description="Helical" evidence="8">
    <location>
        <begin position="219"/>
        <end position="240"/>
    </location>
</feature>
<protein>
    <submittedName>
        <fullName evidence="10">4-amino-4-deoxy-L-arabinose transferase and related glycosyltransferases of PMT family</fullName>
    </submittedName>
</protein>
<feature type="transmembrane region" description="Helical" evidence="8">
    <location>
        <begin position="20"/>
        <end position="38"/>
    </location>
</feature>
<evidence type="ECO:0000259" key="9">
    <source>
        <dbReference type="Pfam" id="PF13231"/>
    </source>
</evidence>
<organism evidence="10 11">
    <name type="scientific">Candidatus Brocadia sinica JPN1</name>
    <dbReference type="NCBI Taxonomy" id="1197129"/>
    <lineage>
        <taxon>Bacteria</taxon>
        <taxon>Pseudomonadati</taxon>
        <taxon>Planctomycetota</taxon>
        <taxon>Candidatus Brocadiia</taxon>
        <taxon>Candidatus Brocadiales</taxon>
        <taxon>Candidatus Brocadiaceae</taxon>
        <taxon>Candidatus Brocadia</taxon>
    </lineage>
</organism>
<feature type="transmembrane region" description="Helical" evidence="8">
    <location>
        <begin position="309"/>
        <end position="325"/>
    </location>
</feature>
<feature type="transmembrane region" description="Helical" evidence="8">
    <location>
        <begin position="428"/>
        <end position="445"/>
    </location>
</feature>
<feature type="transmembrane region" description="Helical" evidence="8">
    <location>
        <begin position="269"/>
        <end position="289"/>
    </location>
</feature>
<keyword evidence="5 8" id="KW-0812">Transmembrane</keyword>
<evidence type="ECO:0000256" key="7">
    <source>
        <dbReference type="ARBA" id="ARBA00023136"/>
    </source>
</evidence>
<accession>A0ABQ0JVX4</accession>
<dbReference type="InterPro" id="IPR038731">
    <property type="entry name" value="RgtA/B/C-like"/>
</dbReference>
<keyword evidence="3" id="KW-0328">Glycosyltransferase</keyword>
<reference evidence="11" key="1">
    <citation type="journal article" date="2015" name="Genome Announc.">
        <title>Draft Genome Sequence of an Anaerobic Ammonium-Oxidizing Bacterium, "Candidatus Brocadia sinica".</title>
        <authorList>
            <person name="Oshiki M."/>
            <person name="Shinyako-Hata K."/>
            <person name="Satoh H."/>
            <person name="Okabe S."/>
        </authorList>
    </citation>
    <scope>NUCLEOTIDE SEQUENCE [LARGE SCALE GENOMIC DNA]</scope>
    <source>
        <strain evidence="11">JPN1</strain>
    </source>
</reference>
<keyword evidence="6 8" id="KW-1133">Transmembrane helix</keyword>
<dbReference type="GO" id="GO:0016740">
    <property type="term" value="F:transferase activity"/>
    <property type="evidence" value="ECO:0007669"/>
    <property type="project" value="UniProtKB-KW"/>
</dbReference>
<feature type="domain" description="Glycosyltransferase RgtA/B/C/D-like" evidence="9">
    <location>
        <begin position="74"/>
        <end position="232"/>
    </location>
</feature>
<dbReference type="RefSeq" id="WP_052562884.1">
    <property type="nucleotide sequence ID" value="NZ_BAFN01000001.1"/>
</dbReference>
<evidence type="ECO:0000256" key="2">
    <source>
        <dbReference type="ARBA" id="ARBA00022475"/>
    </source>
</evidence>